<sequence>MNEYVFQLYYQLPESEPDPEAWLDALFEAGCDDALVGVAVAGHTALDFTRQAQGPLAALRSAIDDVERAIPNGRLVCVGPDLLNLSELSALLSERLSKVSRQAMRKYATGDVRRIKTRFPSARVSGSTPLWHLDEVIKWMRHNGKFEPEMAESADALIELSAAIRTLNALDEYAASRAAYPDLAEQALDLARS</sequence>
<proteinExistence type="predicted"/>
<evidence type="ECO:0000313" key="2">
    <source>
        <dbReference type="Proteomes" id="UP000644441"/>
    </source>
</evidence>
<protein>
    <submittedName>
        <fullName evidence="1">Prophage CP4-57 regulatory</fullName>
    </submittedName>
</protein>
<comment type="caution">
    <text evidence="1">The sequence shown here is derived from an EMBL/GenBank/DDBJ whole genome shotgun (WGS) entry which is preliminary data.</text>
</comment>
<name>A0ABS0AF68_9GAMM</name>
<reference evidence="1 2" key="1">
    <citation type="submission" date="2012-09" db="EMBL/GenBank/DDBJ databases">
        <title>Genome Sequence of alkane-degrading Bacterium Alcanivorax venustensis ISO4.</title>
        <authorList>
            <person name="Lai Q."/>
            <person name="Shao Z."/>
        </authorList>
    </citation>
    <scope>NUCLEOTIDE SEQUENCE [LARGE SCALE GENOMIC DNA]</scope>
    <source>
        <strain evidence="1 2">ISO4</strain>
    </source>
</reference>
<dbReference type="Proteomes" id="UP000644441">
    <property type="component" value="Unassembled WGS sequence"/>
</dbReference>
<dbReference type="RefSeq" id="WP_194855693.1">
    <property type="nucleotide sequence ID" value="NZ_ARXR01000008.1"/>
</dbReference>
<accession>A0ABS0AF68</accession>
<gene>
    <name evidence="1" type="ORF">ISO4_01407</name>
</gene>
<organism evidence="1 2">
    <name type="scientific">Alloalcanivorax venustensis ISO4</name>
    <dbReference type="NCBI Taxonomy" id="1177184"/>
    <lineage>
        <taxon>Bacteria</taxon>
        <taxon>Pseudomonadati</taxon>
        <taxon>Pseudomonadota</taxon>
        <taxon>Gammaproteobacteria</taxon>
        <taxon>Oceanospirillales</taxon>
        <taxon>Alcanivoracaceae</taxon>
        <taxon>Alloalcanivorax</taxon>
    </lineage>
</organism>
<evidence type="ECO:0000313" key="1">
    <source>
        <dbReference type="EMBL" id="MBF5052805.1"/>
    </source>
</evidence>
<keyword evidence="2" id="KW-1185">Reference proteome</keyword>
<dbReference type="EMBL" id="ARXR01000008">
    <property type="protein sequence ID" value="MBF5052805.1"/>
    <property type="molecule type" value="Genomic_DNA"/>
</dbReference>